<comment type="similarity">
    <text evidence="2">Belongs to the MscS (TC 1.A.23) family.</text>
</comment>
<accession>A0A5C7AFQ0</accession>
<comment type="subcellular location">
    <subcellularLocation>
        <location evidence="1">Cell membrane</location>
        <topology evidence="1">Multi-pass membrane protein</topology>
    </subcellularLocation>
</comment>
<dbReference type="Gene3D" id="1.10.287.1260">
    <property type="match status" value="1"/>
</dbReference>
<dbReference type="Proteomes" id="UP000321790">
    <property type="component" value="Unassembled WGS sequence"/>
</dbReference>
<dbReference type="PANTHER" id="PTHR30221:SF1">
    <property type="entry name" value="SMALL-CONDUCTANCE MECHANOSENSITIVE CHANNEL"/>
    <property type="match status" value="1"/>
</dbReference>
<sequence length="277" mass="30029">MEQVSESLQSFFSSISSGLGDWGLKLIGAIAALIIGLYVIRIAMKALSRLFDLKNIDGTLQPFLLTTIGFILKLLLIISIAGIVGVPIASFAAILAGVGVAIGAAFNGSLGHIASGIMLLIFRPFRVGDLIKTNGAFGFVKEISVFVTVIETFQNETEIIPNSSITANKITNLTKVGNLRVDMPFAIRYGADINKAKQIVLEVLNGDKNVLKDESLKARVAVNNLGENSVELLALPYVKCENYWDVYWDTRQNIVEALGKANYEAPLPQRVVTMVNK</sequence>
<dbReference type="InterPro" id="IPR010920">
    <property type="entry name" value="LSM_dom_sf"/>
</dbReference>
<keyword evidence="6 7" id="KW-0472">Membrane</keyword>
<dbReference type="OrthoDB" id="9809206at2"/>
<dbReference type="InterPro" id="IPR023408">
    <property type="entry name" value="MscS_beta-dom_sf"/>
</dbReference>
<evidence type="ECO:0000256" key="5">
    <source>
        <dbReference type="ARBA" id="ARBA00022989"/>
    </source>
</evidence>
<protein>
    <submittedName>
        <fullName evidence="10">Mechanosensitive ion channel</fullName>
    </submittedName>
</protein>
<evidence type="ECO:0000259" key="9">
    <source>
        <dbReference type="Pfam" id="PF21082"/>
    </source>
</evidence>
<keyword evidence="4 7" id="KW-0812">Transmembrane</keyword>
<dbReference type="EMBL" id="VOSC01000030">
    <property type="protein sequence ID" value="TXE07137.1"/>
    <property type="molecule type" value="Genomic_DNA"/>
</dbReference>
<reference evidence="11" key="1">
    <citation type="submission" date="2019-08" db="EMBL/GenBank/DDBJ databases">
        <title>Seonamhaeicola sediminis sp. nov., isolated from marine sediment.</title>
        <authorList>
            <person name="Cao W.R."/>
        </authorList>
    </citation>
    <scope>NUCLEOTIDE SEQUENCE [LARGE SCALE GENOMIC DNA]</scope>
    <source>
        <strain evidence="11">Gy8</strain>
    </source>
</reference>
<evidence type="ECO:0000259" key="8">
    <source>
        <dbReference type="Pfam" id="PF00924"/>
    </source>
</evidence>
<dbReference type="InterPro" id="IPR006685">
    <property type="entry name" value="MscS_channel_2nd"/>
</dbReference>
<dbReference type="InterPro" id="IPR049278">
    <property type="entry name" value="MS_channel_C"/>
</dbReference>
<dbReference type="InterPro" id="IPR045275">
    <property type="entry name" value="MscS_archaea/bacteria_type"/>
</dbReference>
<gene>
    <name evidence="10" type="ORF">FUA26_13000</name>
</gene>
<feature type="transmembrane region" description="Helical" evidence="7">
    <location>
        <begin position="63"/>
        <end position="85"/>
    </location>
</feature>
<keyword evidence="11" id="KW-1185">Reference proteome</keyword>
<evidence type="ECO:0000256" key="1">
    <source>
        <dbReference type="ARBA" id="ARBA00004651"/>
    </source>
</evidence>
<evidence type="ECO:0000313" key="11">
    <source>
        <dbReference type="Proteomes" id="UP000321790"/>
    </source>
</evidence>
<dbReference type="Pfam" id="PF05552">
    <property type="entry name" value="MS_channel_1st_1"/>
    <property type="match status" value="1"/>
</dbReference>
<evidence type="ECO:0000313" key="10">
    <source>
        <dbReference type="EMBL" id="TXE07137.1"/>
    </source>
</evidence>
<dbReference type="Gene3D" id="3.30.70.100">
    <property type="match status" value="1"/>
</dbReference>
<dbReference type="InterPro" id="IPR011066">
    <property type="entry name" value="MscS_channel_C_sf"/>
</dbReference>
<dbReference type="SUPFAM" id="SSF50182">
    <property type="entry name" value="Sm-like ribonucleoproteins"/>
    <property type="match status" value="1"/>
</dbReference>
<dbReference type="Pfam" id="PF00924">
    <property type="entry name" value="MS_channel_2nd"/>
    <property type="match status" value="1"/>
</dbReference>
<dbReference type="InterPro" id="IPR008910">
    <property type="entry name" value="MSC_TM_helix"/>
</dbReference>
<dbReference type="GO" id="GO:0008381">
    <property type="term" value="F:mechanosensitive monoatomic ion channel activity"/>
    <property type="evidence" value="ECO:0007669"/>
    <property type="project" value="InterPro"/>
</dbReference>
<dbReference type="RefSeq" id="WP_147136907.1">
    <property type="nucleotide sequence ID" value="NZ_VOSC01000030.1"/>
</dbReference>
<evidence type="ECO:0000256" key="7">
    <source>
        <dbReference type="SAM" id="Phobius"/>
    </source>
</evidence>
<dbReference type="SUPFAM" id="SSF82689">
    <property type="entry name" value="Mechanosensitive channel protein MscS (YggB), C-terminal domain"/>
    <property type="match status" value="1"/>
</dbReference>
<feature type="transmembrane region" description="Helical" evidence="7">
    <location>
        <begin position="91"/>
        <end position="122"/>
    </location>
</feature>
<evidence type="ECO:0000256" key="6">
    <source>
        <dbReference type="ARBA" id="ARBA00023136"/>
    </source>
</evidence>
<proteinExistence type="inferred from homology"/>
<keyword evidence="3" id="KW-1003">Cell membrane</keyword>
<dbReference type="InterPro" id="IPR011014">
    <property type="entry name" value="MscS_channel_TM-2"/>
</dbReference>
<evidence type="ECO:0000256" key="3">
    <source>
        <dbReference type="ARBA" id="ARBA00022475"/>
    </source>
</evidence>
<name>A0A5C7AFQ0_9FLAO</name>
<organism evidence="10 11">
    <name type="scientific">Seonamhaeicola algicola</name>
    <dbReference type="NCBI Taxonomy" id="1719036"/>
    <lineage>
        <taxon>Bacteria</taxon>
        <taxon>Pseudomonadati</taxon>
        <taxon>Bacteroidota</taxon>
        <taxon>Flavobacteriia</taxon>
        <taxon>Flavobacteriales</taxon>
        <taxon>Flavobacteriaceae</taxon>
    </lineage>
</organism>
<keyword evidence="5 7" id="KW-1133">Transmembrane helix</keyword>
<feature type="domain" description="Mechanosensitive ion channel MscS" evidence="8">
    <location>
        <begin position="111"/>
        <end position="175"/>
    </location>
</feature>
<dbReference type="GO" id="GO:0005886">
    <property type="term" value="C:plasma membrane"/>
    <property type="evidence" value="ECO:0007669"/>
    <property type="project" value="UniProtKB-SubCell"/>
</dbReference>
<evidence type="ECO:0000256" key="4">
    <source>
        <dbReference type="ARBA" id="ARBA00022692"/>
    </source>
</evidence>
<feature type="transmembrane region" description="Helical" evidence="7">
    <location>
        <begin position="22"/>
        <end position="43"/>
    </location>
</feature>
<feature type="domain" description="Mechanosensitive ion channel MscS C-terminal" evidence="9">
    <location>
        <begin position="181"/>
        <end position="262"/>
    </location>
</feature>
<dbReference type="Gene3D" id="2.30.30.60">
    <property type="match status" value="1"/>
</dbReference>
<dbReference type="Pfam" id="PF21082">
    <property type="entry name" value="MS_channel_3rd"/>
    <property type="match status" value="1"/>
</dbReference>
<comment type="caution">
    <text evidence="10">The sequence shown here is derived from an EMBL/GenBank/DDBJ whole genome shotgun (WGS) entry which is preliminary data.</text>
</comment>
<dbReference type="PANTHER" id="PTHR30221">
    <property type="entry name" value="SMALL-CONDUCTANCE MECHANOSENSITIVE CHANNEL"/>
    <property type="match status" value="1"/>
</dbReference>
<dbReference type="SUPFAM" id="SSF82861">
    <property type="entry name" value="Mechanosensitive channel protein MscS (YggB), transmembrane region"/>
    <property type="match status" value="1"/>
</dbReference>
<dbReference type="AlphaFoldDB" id="A0A5C7AFQ0"/>
<evidence type="ECO:0000256" key="2">
    <source>
        <dbReference type="ARBA" id="ARBA00008017"/>
    </source>
</evidence>